<dbReference type="EMBL" id="UINC01019567">
    <property type="protein sequence ID" value="SVA82925.1"/>
    <property type="molecule type" value="Genomic_DNA"/>
</dbReference>
<organism evidence="1">
    <name type="scientific">marine metagenome</name>
    <dbReference type="NCBI Taxonomy" id="408172"/>
    <lineage>
        <taxon>unclassified sequences</taxon>
        <taxon>metagenomes</taxon>
        <taxon>ecological metagenomes</taxon>
    </lineage>
</organism>
<sequence length="31" mass="3647">MFVGNRRRTEPAKLFDYRQGRNACPKTITGY</sequence>
<name>A0A381Z101_9ZZZZ</name>
<evidence type="ECO:0000313" key="1">
    <source>
        <dbReference type="EMBL" id="SVA82925.1"/>
    </source>
</evidence>
<gene>
    <name evidence="1" type="ORF">METZ01_LOCUS135779</name>
</gene>
<proteinExistence type="predicted"/>
<dbReference type="AlphaFoldDB" id="A0A381Z101"/>
<protein>
    <submittedName>
        <fullName evidence="1">Uncharacterized protein</fullName>
    </submittedName>
</protein>
<accession>A0A381Z101</accession>
<reference evidence="1" key="1">
    <citation type="submission" date="2018-05" db="EMBL/GenBank/DDBJ databases">
        <authorList>
            <person name="Lanie J.A."/>
            <person name="Ng W.-L."/>
            <person name="Kazmierczak K.M."/>
            <person name="Andrzejewski T.M."/>
            <person name="Davidsen T.M."/>
            <person name="Wayne K.J."/>
            <person name="Tettelin H."/>
            <person name="Glass J.I."/>
            <person name="Rusch D."/>
            <person name="Podicherti R."/>
            <person name="Tsui H.-C.T."/>
            <person name="Winkler M.E."/>
        </authorList>
    </citation>
    <scope>NUCLEOTIDE SEQUENCE</scope>
</reference>